<organism evidence="5 6">
    <name type="scientific">Nicrophorus vespilloides</name>
    <name type="common">Boreal carrion beetle</name>
    <dbReference type="NCBI Taxonomy" id="110193"/>
    <lineage>
        <taxon>Eukaryota</taxon>
        <taxon>Metazoa</taxon>
        <taxon>Ecdysozoa</taxon>
        <taxon>Arthropoda</taxon>
        <taxon>Hexapoda</taxon>
        <taxon>Insecta</taxon>
        <taxon>Pterygota</taxon>
        <taxon>Neoptera</taxon>
        <taxon>Endopterygota</taxon>
        <taxon>Coleoptera</taxon>
        <taxon>Polyphaga</taxon>
        <taxon>Staphyliniformia</taxon>
        <taxon>Silphidae</taxon>
        <taxon>Nicrophorinae</taxon>
        <taxon>Nicrophorus</taxon>
    </lineage>
</organism>
<gene>
    <name evidence="6" type="primary">LOC108568926</name>
</gene>
<dbReference type="InterPro" id="IPR050468">
    <property type="entry name" value="Cuticle_Struct_Prot"/>
</dbReference>
<evidence type="ECO:0000256" key="3">
    <source>
        <dbReference type="SAM" id="MobiDB-lite"/>
    </source>
</evidence>
<evidence type="ECO:0000256" key="2">
    <source>
        <dbReference type="PROSITE-ProRule" id="PRU00497"/>
    </source>
</evidence>
<evidence type="ECO:0000256" key="4">
    <source>
        <dbReference type="SAM" id="SignalP"/>
    </source>
</evidence>
<evidence type="ECO:0000313" key="5">
    <source>
        <dbReference type="Proteomes" id="UP000695000"/>
    </source>
</evidence>
<evidence type="ECO:0000256" key="1">
    <source>
        <dbReference type="ARBA" id="ARBA00022460"/>
    </source>
</evidence>
<protein>
    <submittedName>
        <fullName evidence="6">Endocuticle structural glycoprotein SgAbd-8-like</fullName>
    </submittedName>
</protein>
<accession>A0ABM1NG15</accession>
<feature type="chain" id="PRO_5047079625" evidence="4">
    <location>
        <begin position="18"/>
        <end position="148"/>
    </location>
</feature>
<dbReference type="PANTHER" id="PTHR10380:SF241">
    <property type="entry name" value="CUTICULAR PROTEIN 47EG-RELATED"/>
    <property type="match status" value="1"/>
</dbReference>
<keyword evidence="4" id="KW-0732">Signal</keyword>
<dbReference type="InterPro" id="IPR031311">
    <property type="entry name" value="CHIT_BIND_RR_consensus"/>
</dbReference>
<feature type="signal peptide" evidence="4">
    <location>
        <begin position="1"/>
        <end position="17"/>
    </location>
</feature>
<dbReference type="InterPro" id="IPR000618">
    <property type="entry name" value="Insect_cuticle"/>
</dbReference>
<evidence type="ECO:0000313" key="6">
    <source>
        <dbReference type="RefSeq" id="XP_017785765.1"/>
    </source>
</evidence>
<dbReference type="RefSeq" id="XP_017785765.1">
    <property type="nucleotide sequence ID" value="XM_017930276.1"/>
</dbReference>
<keyword evidence="5" id="KW-1185">Reference proteome</keyword>
<dbReference type="PROSITE" id="PS51155">
    <property type="entry name" value="CHIT_BIND_RR_2"/>
    <property type="match status" value="1"/>
</dbReference>
<keyword evidence="1 2" id="KW-0193">Cuticle</keyword>
<feature type="region of interest" description="Disordered" evidence="3">
    <location>
        <begin position="127"/>
        <end position="148"/>
    </location>
</feature>
<name>A0ABM1NG15_NICVS</name>
<dbReference type="Pfam" id="PF00379">
    <property type="entry name" value="Chitin_bind_4"/>
    <property type="match status" value="1"/>
</dbReference>
<dbReference type="PRINTS" id="PR00947">
    <property type="entry name" value="CUTICLE"/>
</dbReference>
<sequence>MKLIILSVLALVALTKAQQQPHGDPIPIIRYENEGVNPDGSYKWLYETGNGINAQEEGQVKNLGNPETEAMQAQGSYSYQAPDGTNIAIQYIANEEGFQPQGDHLPTPPPIPAAIMRALEWNAAHPEEEQAGAASNQQPVYKTNNRRF</sequence>
<proteinExistence type="predicted"/>
<dbReference type="PROSITE" id="PS00233">
    <property type="entry name" value="CHIT_BIND_RR_1"/>
    <property type="match status" value="1"/>
</dbReference>
<dbReference type="GeneID" id="108568926"/>
<dbReference type="Proteomes" id="UP000695000">
    <property type="component" value="Unplaced"/>
</dbReference>
<feature type="compositionally biased region" description="Polar residues" evidence="3">
    <location>
        <begin position="133"/>
        <end position="148"/>
    </location>
</feature>
<dbReference type="PANTHER" id="PTHR10380">
    <property type="entry name" value="CUTICLE PROTEIN"/>
    <property type="match status" value="1"/>
</dbReference>
<reference evidence="6" key="1">
    <citation type="submission" date="2025-08" db="UniProtKB">
        <authorList>
            <consortium name="RefSeq"/>
        </authorList>
    </citation>
    <scope>IDENTIFICATION</scope>
    <source>
        <tissue evidence="6">Whole Larva</tissue>
    </source>
</reference>